<comment type="caution">
    <text evidence="10">The sequence shown here is derived from an EMBL/GenBank/DDBJ whole genome shotgun (WGS) entry which is preliminary data.</text>
</comment>
<sequence>MDDDDSNYGLHSTPSDYSDHRPPPPQMPTPDQLLSPLNYQAFASPLFGSSDYIFSASSALTHVDPSTVLSQIQPDDAVSASIRAKISAHPLYPKLLQAFIDCQKVNKPNPIDGFQFHDSSSLSSFPPPSIRVELHETYCDVMIKYKSDLAKPFDEATTFLNSVEAQLTSLCGGASGSYFLESCALRDSSSHRLVTLCCKLRCFCGKSDQVITDYGMGFWASNTFVPADTVQYQLLTGRKNTTGRYPDTMIRTPVLFLVLWSNKPDIYNNLKDTEGLAGNSLISDAALTLTGWLAGPVSDVYAGVSKILLCLVNFGLSCEFGNGIYNSCSIWLTDEAAWSSEDDFSAGDTGTHECNQKSEDRELKDKLLHKYSGYITSLKHEFSKKTKKGKLPREARQMLLDWWTMHYKWPYPTVVVSSNHCILESRKLYITLDIRFWIFIKFVSALRPRVRASALAFSVELLVPDGKTSWCELRSRKFSHVWDLRLLFIVTQEADKVALAELTGLDQKQINNWFINQRKRHWKPSENMQFAVMDSLYGPFFIRD</sequence>
<evidence type="ECO:0000256" key="6">
    <source>
        <dbReference type="PROSITE-ProRule" id="PRU00559"/>
    </source>
</evidence>
<evidence type="ECO:0000256" key="7">
    <source>
        <dbReference type="SAM" id="MobiDB-lite"/>
    </source>
</evidence>
<dbReference type="Proteomes" id="UP000428333">
    <property type="component" value="Linkage Group LG01"/>
</dbReference>
<evidence type="ECO:0000259" key="9">
    <source>
        <dbReference type="PROSITE" id="PS51213"/>
    </source>
</evidence>
<evidence type="ECO:0000256" key="4">
    <source>
        <dbReference type="ARBA" id="ARBA00023242"/>
    </source>
</evidence>
<dbReference type="InterPro" id="IPR009057">
    <property type="entry name" value="Homeodomain-like_sf"/>
</dbReference>
<comment type="subcellular location">
    <subcellularLocation>
        <location evidence="1 5">Nucleus</location>
    </subcellularLocation>
</comment>
<comment type="similarity">
    <text evidence="6">Belongs to the TALE/KNOX homeobox family.</text>
</comment>
<evidence type="ECO:0000313" key="10">
    <source>
        <dbReference type="EMBL" id="KAE9467419.1"/>
    </source>
</evidence>
<dbReference type="InterPro" id="IPR005540">
    <property type="entry name" value="KNOX1"/>
</dbReference>
<dbReference type="EMBL" id="QEFC01000033">
    <property type="protein sequence ID" value="KAE9467419.1"/>
    <property type="molecule type" value="Genomic_DNA"/>
</dbReference>
<evidence type="ECO:0000256" key="5">
    <source>
        <dbReference type="PROSITE-ProRule" id="PRU00108"/>
    </source>
</evidence>
<dbReference type="PANTHER" id="PTHR11850">
    <property type="entry name" value="HOMEOBOX PROTEIN TRANSCRIPTION FACTORS"/>
    <property type="match status" value="1"/>
</dbReference>
<keyword evidence="4 5" id="KW-0539">Nucleus</keyword>
<evidence type="ECO:0000256" key="2">
    <source>
        <dbReference type="ARBA" id="ARBA00023125"/>
    </source>
</evidence>
<gene>
    <name evidence="10" type="ORF">C3L33_00681</name>
</gene>
<dbReference type="AlphaFoldDB" id="A0A6A4MMJ1"/>
<organism evidence="10 11">
    <name type="scientific">Rhododendron williamsianum</name>
    <dbReference type="NCBI Taxonomy" id="262921"/>
    <lineage>
        <taxon>Eukaryota</taxon>
        <taxon>Viridiplantae</taxon>
        <taxon>Streptophyta</taxon>
        <taxon>Embryophyta</taxon>
        <taxon>Tracheophyta</taxon>
        <taxon>Spermatophyta</taxon>
        <taxon>Magnoliopsida</taxon>
        <taxon>eudicotyledons</taxon>
        <taxon>Gunneridae</taxon>
        <taxon>Pentapetalae</taxon>
        <taxon>asterids</taxon>
        <taxon>Ericales</taxon>
        <taxon>Ericaceae</taxon>
        <taxon>Ericoideae</taxon>
        <taxon>Rhodoreae</taxon>
        <taxon>Rhododendron</taxon>
    </lineage>
</organism>
<dbReference type="GO" id="GO:0003677">
    <property type="term" value="F:DNA binding"/>
    <property type="evidence" value="ECO:0007669"/>
    <property type="project" value="UniProtKB-UniRule"/>
</dbReference>
<proteinExistence type="inferred from homology"/>
<accession>A0A6A4MMJ1</accession>
<feature type="region of interest" description="Disordered" evidence="7">
    <location>
        <begin position="1"/>
        <end position="32"/>
    </location>
</feature>
<name>A0A6A4MMJ1_9ERIC</name>
<feature type="domain" description="ELK" evidence="9">
    <location>
        <begin position="362"/>
        <end position="382"/>
    </location>
</feature>
<dbReference type="SMART" id="SM01256">
    <property type="entry name" value="KNOX2"/>
    <property type="match status" value="1"/>
</dbReference>
<dbReference type="OrthoDB" id="10056939at2759"/>
<evidence type="ECO:0008006" key="12">
    <source>
        <dbReference type="Google" id="ProtNLM"/>
    </source>
</evidence>
<dbReference type="PROSITE" id="PS51213">
    <property type="entry name" value="ELK"/>
    <property type="match status" value="1"/>
</dbReference>
<dbReference type="GO" id="GO:0005634">
    <property type="term" value="C:nucleus"/>
    <property type="evidence" value="ECO:0007669"/>
    <property type="project" value="UniProtKB-SubCell"/>
</dbReference>
<dbReference type="InterPro" id="IPR005541">
    <property type="entry name" value="KNOX2"/>
</dbReference>
<dbReference type="InterPro" id="IPR050224">
    <property type="entry name" value="TALE_homeobox"/>
</dbReference>
<dbReference type="Pfam" id="PF03791">
    <property type="entry name" value="KNOX2"/>
    <property type="match status" value="1"/>
</dbReference>
<dbReference type="Pfam" id="PF03789">
    <property type="entry name" value="ELK"/>
    <property type="match status" value="1"/>
</dbReference>
<dbReference type="PROSITE" id="PS00027">
    <property type="entry name" value="HOMEOBOX_1"/>
    <property type="match status" value="1"/>
</dbReference>
<dbReference type="Pfam" id="PF03790">
    <property type="entry name" value="KNOX1"/>
    <property type="match status" value="1"/>
</dbReference>
<dbReference type="Pfam" id="PF05920">
    <property type="entry name" value="Homeobox_KN"/>
    <property type="match status" value="1"/>
</dbReference>
<dbReference type="SUPFAM" id="SSF46689">
    <property type="entry name" value="Homeodomain-like"/>
    <property type="match status" value="1"/>
</dbReference>
<dbReference type="SMART" id="SM01255">
    <property type="entry name" value="KNOX1"/>
    <property type="match status" value="1"/>
</dbReference>
<feature type="DNA-binding region" description="Homeobox; TALE-type" evidence="5">
    <location>
        <begin position="496"/>
        <end position="525"/>
    </location>
</feature>
<evidence type="ECO:0000313" key="11">
    <source>
        <dbReference type="Proteomes" id="UP000428333"/>
    </source>
</evidence>
<dbReference type="Gene3D" id="1.10.10.60">
    <property type="entry name" value="Homeodomain-like"/>
    <property type="match status" value="1"/>
</dbReference>
<protein>
    <recommendedName>
        <fullName evidence="12">Homeobox domain-containing protein</fullName>
    </recommendedName>
</protein>
<dbReference type="GO" id="GO:0000981">
    <property type="term" value="F:DNA-binding transcription factor activity, RNA polymerase II-specific"/>
    <property type="evidence" value="ECO:0007669"/>
    <property type="project" value="InterPro"/>
</dbReference>
<keyword evidence="11" id="KW-1185">Reference proteome</keyword>
<dbReference type="CDD" id="cd00086">
    <property type="entry name" value="homeodomain"/>
    <property type="match status" value="1"/>
</dbReference>
<keyword evidence="3 5" id="KW-0371">Homeobox</keyword>
<evidence type="ECO:0000259" key="8">
    <source>
        <dbReference type="PROSITE" id="PS50071"/>
    </source>
</evidence>
<dbReference type="SMART" id="SM00389">
    <property type="entry name" value="HOX"/>
    <property type="match status" value="1"/>
</dbReference>
<dbReference type="PROSITE" id="PS50071">
    <property type="entry name" value="HOMEOBOX_2"/>
    <property type="match status" value="1"/>
</dbReference>
<evidence type="ECO:0000256" key="3">
    <source>
        <dbReference type="ARBA" id="ARBA00023155"/>
    </source>
</evidence>
<feature type="non-terminal residue" evidence="10">
    <location>
        <position position="1"/>
    </location>
</feature>
<dbReference type="InterPro" id="IPR001356">
    <property type="entry name" value="HD"/>
</dbReference>
<dbReference type="InterPro" id="IPR008422">
    <property type="entry name" value="KN_HD"/>
</dbReference>
<evidence type="ECO:0000256" key="1">
    <source>
        <dbReference type="ARBA" id="ARBA00004123"/>
    </source>
</evidence>
<feature type="domain" description="Homeobox" evidence="8">
    <location>
        <begin position="495"/>
        <end position="524"/>
    </location>
</feature>
<dbReference type="InterPro" id="IPR017970">
    <property type="entry name" value="Homeobox_CS"/>
</dbReference>
<reference evidence="10 11" key="1">
    <citation type="journal article" date="2019" name="Genome Biol. Evol.">
        <title>The Rhododendron genome and chromosomal organization provide insight into shared whole-genome duplications across the heath family (Ericaceae).</title>
        <authorList>
            <person name="Soza V.L."/>
            <person name="Lindsley D."/>
            <person name="Waalkes A."/>
            <person name="Ramage E."/>
            <person name="Patwardhan R.P."/>
            <person name="Burton J.N."/>
            <person name="Adey A."/>
            <person name="Kumar A."/>
            <person name="Qiu R."/>
            <person name="Shendure J."/>
            <person name="Hall B."/>
        </authorList>
    </citation>
    <scope>NUCLEOTIDE SEQUENCE [LARGE SCALE GENOMIC DNA]</scope>
    <source>
        <strain evidence="10">RSF 1966-606</strain>
    </source>
</reference>
<dbReference type="InterPro" id="IPR005539">
    <property type="entry name" value="ELK_dom"/>
</dbReference>
<keyword evidence="2 5" id="KW-0238">DNA-binding</keyword>
<dbReference type="SMART" id="SM01188">
    <property type="entry name" value="ELK"/>
    <property type="match status" value="1"/>
</dbReference>